<proteinExistence type="predicted"/>
<comment type="caution">
    <text evidence="2">The sequence shown here is derived from an EMBL/GenBank/DDBJ whole genome shotgun (WGS) entry which is preliminary data.</text>
</comment>
<feature type="chain" id="PRO_5042154198" evidence="1">
    <location>
        <begin position="23"/>
        <end position="118"/>
    </location>
</feature>
<feature type="signal peptide" evidence="1">
    <location>
        <begin position="1"/>
        <end position="22"/>
    </location>
</feature>
<dbReference type="Proteomes" id="UP001218218">
    <property type="component" value="Unassembled WGS sequence"/>
</dbReference>
<dbReference type="AlphaFoldDB" id="A0AAD7EY61"/>
<protein>
    <submittedName>
        <fullName evidence="2">Uncharacterized protein</fullName>
    </submittedName>
</protein>
<dbReference type="Gene3D" id="2.40.40.10">
    <property type="entry name" value="RlpA-like domain"/>
    <property type="match status" value="1"/>
</dbReference>
<dbReference type="EMBL" id="JARIHO010000007">
    <property type="protein sequence ID" value="KAJ7358523.1"/>
    <property type="molecule type" value="Genomic_DNA"/>
</dbReference>
<evidence type="ECO:0000313" key="2">
    <source>
        <dbReference type="EMBL" id="KAJ7358523.1"/>
    </source>
</evidence>
<evidence type="ECO:0000313" key="3">
    <source>
        <dbReference type="Proteomes" id="UP001218218"/>
    </source>
</evidence>
<accession>A0AAD7EY61</accession>
<sequence>MFFNKSFFAALSTAMFIGSASAATGTASVGFVGTTNCGCPATNGPFAVSIPTALAGTHVCCQDTIIVTYNGKNVTAIFNGIFDNGAGTQNIQLSQIAFDQIKDNASQTSVSPVTWAFQ</sequence>
<evidence type="ECO:0000256" key="1">
    <source>
        <dbReference type="SAM" id="SignalP"/>
    </source>
</evidence>
<reference evidence="2" key="1">
    <citation type="submission" date="2023-03" db="EMBL/GenBank/DDBJ databases">
        <title>Massive genome expansion in bonnet fungi (Mycena s.s.) driven by repeated elements and novel gene families across ecological guilds.</title>
        <authorList>
            <consortium name="Lawrence Berkeley National Laboratory"/>
            <person name="Harder C.B."/>
            <person name="Miyauchi S."/>
            <person name="Viragh M."/>
            <person name="Kuo A."/>
            <person name="Thoen E."/>
            <person name="Andreopoulos B."/>
            <person name="Lu D."/>
            <person name="Skrede I."/>
            <person name="Drula E."/>
            <person name="Henrissat B."/>
            <person name="Morin E."/>
            <person name="Kohler A."/>
            <person name="Barry K."/>
            <person name="LaButti K."/>
            <person name="Morin E."/>
            <person name="Salamov A."/>
            <person name="Lipzen A."/>
            <person name="Mereny Z."/>
            <person name="Hegedus B."/>
            <person name="Baldrian P."/>
            <person name="Stursova M."/>
            <person name="Weitz H."/>
            <person name="Taylor A."/>
            <person name="Grigoriev I.V."/>
            <person name="Nagy L.G."/>
            <person name="Martin F."/>
            <person name="Kauserud H."/>
        </authorList>
    </citation>
    <scope>NUCLEOTIDE SEQUENCE</scope>
    <source>
        <strain evidence="2">CBHHK002</strain>
    </source>
</reference>
<gene>
    <name evidence="2" type="ORF">DFH08DRAFT_848627</name>
</gene>
<keyword evidence="3" id="KW-1185">Reference proteome</keyword>
<dbReference type="SUPFAM" id="SSF50685">
    <property type="entry name" value="Barwin-like endoglucanases"/>
    <property type="match status" value="1"/>
</dbReference>
<organism evidence="2 3">
    <name type="scientific">Mycena albidolilacea</name>
    <dbReference type="NCBI Taxonomy" id="1033008"/>
    <lineage>
        <taxon>Eukaryota</taxon>
        <taxon>Fungi</taxon>
        <taxon>Dikarya</taxon>
        <taxon>Basidiomycota</taxon>
        <taxon>Agaricomycotina</taxon>
        <taxon>Agaricomycetes</taxon>
        <taxon>Agaricomycetidae</taxon>
        <taxon>Agaricales</taxon>
        <taxon>Marasmiineae</taxon>
        <taxon>Mycenaceae</taxon>
        <taxon>Mycena</taxon>
    </lineage>
</organism>
<name>A0AAD7EY61_9AGAR</name>
<dbReference type="InterPro" id="IPR036908">
    <property type="entry name" value="RlpA-like_sf"/>
</dbReference>
<keyword evidence="1" id="KW-0732">Signal</keyword>